<proteinExistence type="predicted"/>
<dbReference type="PATRIC" id="fig|1129374.4.peg.2247"/>
<evidence type="ECO:0008006" key="3">
    <source>
        <dbReference type="Google" id="ProtNLM"/>
    </source>
</evidence>
<organism evidence="1 2">
    <name type="scientific">Alishewanella jeotgali KCTC 22429</name>
    <dbReference type="NCBI Taxonomy" id="1129374"/>
    <lineage>
        <taxon>Bacteria</taxon>
        <taxon>Pseudomonadati</taxon>
        <taxon>Pseudomonadota</taxon>
        <taxon>Gammaproteobacteria</taxon>
        <taxon>Alteromonadales</taxon>
        <taxon>Alteromonadaceae</taxon>
        <taxon>Alishewanella</taxon>
    </lineage>
</organism>
<dbReference type="Proteomes" id="UP000012046">
    <property type="component" value="Unassembled WGS sequence"/>
</dbReference>
<keyword evidence="2" id="KW-1185">Reference proteome</keyword>
<evidence type="ECO:0000313" key="2">
    <source>
        <dbReference type="Proteomes" id="UP000012046"/>
    </source>
</evidence>
<protein>
    <recommendedName>
        <fullName evidence="3">DUF2290 domain-containing protein</fullName>
    </recommendedName>
</protein>
<dbReference type="eggNOG" id="COG5619">
    <property type="taxonomic scope" value="Bacteria"/>
</dbReference>
<name>H3ZFW8_9ALTE</name>
<dbReference type="Pfam" id="PF10053">
    <property type="entry name" value="DUF2290"/>
    <property type="match status" value="1"/>
</dbReference>
<dbReference type="EMBL" id="AHTH01000038">
    <property type="protein sequence ID" value="EHR40476.1"/>
    <property type="molecule type" value="Genomic_DNA"/>
</dbReference>
<accession>H3ZFW8</accession>
<sequence>MVSQSFNQNIRETISLAEKFGLLFQAGSCVSLVTPPEVKFMSRRAVSYREVYDTIVSFQSFNLMLEDRSFFQFTEVEANSDVRLVYYPNPYQFVEYLSERREILKLLESEEITDIEYEQFTSEADFTSDIPVIRYDLSLNQHCKLYHPAAHFHIGFHAENRWPVDRVLTPKAFFLKTLYSYYQRKWKTQEQNTIDEIENVFDMLYREEIRKNCPLISEMSPKHFDRIEHERLHFR</sequence>
<dbReference type="AlphaFoldDB" id="H3ZFW8"/>
<comment type="caution">
    <text evidence="1">The sequence shown here is derived from an EMBL/GenBank/DDBJ whole genome shotgun (WGS) entry which is preliminary data.</text>
</comment>
<gene>
    <name evidence="1" type="ORF">AJE_11324</name>
</gene>
<dbReference type="InterPro" id="IPR018742">
    <property type="entry name" value="DUF2290"/>
</dbReference>
<dbReference type="RefSeq" id="WP_008950968.1">
    <property type="nucleotide sequence ID" value="NZ_AHTH01000038.1"/>
</dbReference>
<dbReference type="STRING" id="1129374.AJE_11324"/>
<evidence type="ECO:0000313" key="1">
    <source>
        <dbReference type="EMBL" id="EHR40476.1"/>
    </source>
</evidence>
<reference evidence="1 2" key="1">
    <citation type="journal article" date="2012" name="J. Bacteriol.">
        <title>Genome Sequence of Extracellular-Protease-Producing Alishewanella jeotgali Isolated from Traditional Korean Fermented Seafood.</title>
        <authorList>
            <person name="Jung J."/>
            <person name="Chun J."/>
            <person name="Park W."/>
        </authorList>
    </citation>
    <scope>NUCLEOTIDE SEQUENCE [LARGE SCALE GENOMIC DNA]</scope>
    <source>
        <strain evidence="1 2">KCTC 22429</strain>
    </source>
</reference>